<dbReference type="InterPro" id="IPR058350">
    <property type="entry name" value="DUF8037"/>
</dbReference>
<dbReference type="PATRIC" id="fig|1409788.3.peg.3474"/>
<feature type="domain" description="SusE outer membrane protein" evidence="1">
    <location>
        <begin position="19"/>
        <end position="108"/>
    </location>
</feature>
<evidence type="ECO:0000259" key="1">
    <source>
        <dbReference type="Pfam" id="PF14292"/>
    </source>
</evidence>
<proteinExistence type="predicted"/>
<comment type="caution">
    <text evidence="3">The sequence shown here is derived from an EMBL/GenBank/DDBJ whole genome shotgun (WGS) entry which is preliminary data.</text>
</comment>
<dbReference type="GO" id="GO:2001070">
    <property type="term" value="F:starch binding"/>
    <property type="evidence" value="ECO:0007669"/>
    <property type="project" value="InterPro"/>
</dbReference>
<gene>
    <name evidence="3" type="ORF">NC99_33920</name>
</gene>
<dbReference type="STRING" id="1409788.NC99_33920"/>
<organism evidence="3 4">
    <name type="scientific">Sunxiuqinia dokdonensis</name>
    <dbReference type="NCBI Taxonomy" id="1409788"/>
    <lineage>
        <taxon>Bacteria</taxon>
        <taxon>Pseudomonadati</taxon>
        <taxon>Bacteroidota</taxon>
        <taxon>Bacteroidia</taxon>
        <taxon>Marinilabiliales</taxon>
        <taxon>Prolixibacteraceae</taxon>
        <taxon>Sunxiuqinia</taxon>
    </lineage>
</organism>
<dbReference type="GO" id="GO:0019867">
    <property type="term" value="C:outer membrane"/>
    <property type="evidence" value="ECO:0007669"/>
    <property type="project" value="InterPro"/>
</dbReference>
<dbReference type="Pfam" id="PF14292">
    <property type="entry name" value="SusE"/>
    <property type="match status" value="1"/>
</dbReference>
<evidence type="ECO:0000313" key="3">
    <source>
        <dbReference type="EMBL" id="KOH43770.1"/>
    </source>
</evidence>
<evidence type="ECO:0000313" key="4">
    <source>
        <dbReference type="Proteomes" id="UP000036958"/>
    </source>
</evidence>
<dbReference type="Pfam" id="PF26123">
    <property type="entry name" value="DUF8037"/>
    <property type="match status" value="1"/>
</dbReference>
<protein>
    <submittedName>
        <fullName evidence="3">Uncharacterized protein</fullName>
    </submittedName>
</protein>
<keyword evidence="4" id="KW-1185">Reference proteome</keyword>
<reference evidence="4" key="1">
    <citation type="submission" date="2015-07" db="EMBL/GenBank/DDBJ databases">
        <title>Genome sequencing of Sunxiuqinia dokdonensis strain SK.</title>
        <authorList>
            <person name="Ahn S."/>
            <person name="Kim B.-C."/>
        </authorList>
    </citation>
    <scope>NUCLEOTIDE SEQUENCE [LARGE SCALE GENOMIC DNA]</scope>
    <source>
        <strain evidence="4">SK</strain>
    </source>
</reference>
<dbReference type="AlphaFoldDB" id="A0A0L8V5K9"/>
<dbReference type="EMBL" id="LGIA01000177">
    <property type="protein sequence ID" value="KOH43770.1"/>
    <property type="molecule type" value="Genomic_DNA"/>
</dbReference>
<sequence length="654" mass="72338">MTPPVTSIVEGTAPNWTSEPPADIDTVLFKRLEGEKLVSLSWSEATYADKIGVRYYLQLDTKGNEFASPLEFDRTAATEMDVKIGALNALLMQRYNPAEEVEIELRIRAFANEDLANLYTSAFSMKVTPYLDVPVPEALYMMGTATPVGFNSADALASHKDGDVFYKYLKLTQDGSFRFSDKQADDGFSYNFGKFATVSSNIEAAGDDDGNFKFTGETGWYEVKADFTNSELTIAPFVHEATTYTFDPAQVYLVGDYADTVASWAPDNSPAMIMKSEGVYTLETMIKDGAMLKFVGQPSWGDLDWGNLGGDGYEGIIGPKGKNGNITFDGGDKTYFVTLDLNQGTYKIEEAAIYLVGDATEAGWNIDNAIELKWRPGHNAYMGYVPLKNGYFKFFPVKGSWDNGMGRINDSEDPKGGLLGGENKDIPSTNTSSDYQLYRIAVWYDADASSYKYSVLDAEMILVGDATPAGWSIDNGFNMVYAGEGKWVTYVDMNASGGYKFFYESGNWNSGYKEFDATGKPGELSLEGGDPNISTPGEGYYKLTIDTYNMIYTKEMMATRKMYLVGSPNGWDINAGIEMTWDDTNKEWTLTTDLLAGDAFKIFAEAGNWDSGFKFKYEMLNFEGGDPNMSTPDGDGNYTIRFSLAERTLTFTKN</sequence>
<feature type="domain" description="DUF8037" evidence="2">
    <location>
        <begin position="464"/>
        <end position="553"/>
    </location>
</feature>
<dbReference type="Proteomes" id="UP000036958">
    <property type="component" value="Unassembled WGS sequence"/>
</dbReference>
<evidence type="ECO:0000259" key="2">
    <source>
        <dbReference type="Pfam" id="PF26123"/>
    </source>
</evidence>
<accession>A0A0L8V5K9</accession>
<name>A0A0L8V5K9_9BACT</name>
<dbReference type="Gene3D" id="2.60.40.3620">
    <property type="match status" value="5"/>
</dbReference>
<dbReference type="InterPro" id="IPR025970">
    <property type="entry name" value="SusE"/>
</dbReference>